<organism evidence="7 8">
    <name type="scientific">Pseudomonas cremoris</name>
    <dbReference type="NCBI Taxonomy" id="2724178"/>
    <lineage>
        <taxon>Bacteria</taxon>
        <taxon>Pseudomonadati</taxon>
        <taxon>Pseudomonadota</taxon>
        <taxon>Gammaproteobacteria</taxon>
        <taxon>Pseudomonadales</taxon>
        <taxon>Pseudomonadaceae</taxon>
        <taxon>Pseudomonas</taxon>
    </lineage>
</organism>
<comment type="caution">
    <text evidence="7">The sequence shown here is derived from an EMBL/GenBank/DDBJ whole genome shotgun (WGS) entry which is preliminary data.</text>
</comment>
<sequence>MDRVDGTTSKVDSLVGSLRNQAAPLRNSVMFTDDQWVSTKPITMKRGLPPARDCDVAYNESHTLQQFAQWISDNCHIPVRITPDALDGGASFLKKTGQTNQPGTPPAMTAPSADPYAGLFPGGSTATATSYGAGGAGSAYSGGSGANRYPSQLKFEGRLSGLLDSKTGSVGLSWKYDPEAGGIKIFYLDTRQFPVYAFNKTSTFSSEVKSGMQASAGTSSTGGGGQNSNSGVSGQSGSNQTTQTVMVSSLMDDIENNVRSMLTIDRMSFSRTTGIISVTDRPDVLDRIQSYLNTENESITKQILINVEVISVSLNDKDQYGIDWTLVYKSVNGKWGFGLNNTFPGIDSSAVNSSISILDTAKSPFAGSKAIIQALSQQGRVSSYRAPSVTTLNLQTAPIQIGKVRGYLASSSQTQSANVGTSTSLTPGSITSGFNMSLQPLVMPANKLLLQLAVNMSSDPTFETLTAGDSKIQNPNYDIQIINQFVKLQSGQTLVLSGFDQTTENANKSGTGTAGNFLFGGGGTRNTTRDVVVLMITPIVME</sequence>
<reference evidence="7 8" key="1">
    <citation type="submission" date="2020-04" db="EMBL/GenBank/DDBJ databases">
        <title>Pseudomonas crami sp. nov., a novel proteolytic bacterial species isolated from cream.</title>
        <authorList>
            <person name="Hofmann K."/>
            <person name="Woller A."/>
            <person name="Huptas C."/>
            <person name="Wenning M."/>
            <person name="Scherer S."/>
            <person name="Doll E.V."/>
        </authorList>
    </citation>
    <scope>NUCLEOTIDE SEQUENCE [LARGE SCALE GENOMIC DNA]</scope>
    <source>
        <strain evidence="7 8">WS 5096</strain>
    </source>
</reference>
<keyword evidence="8" id="KW-1185">Reference proteome</keyword>
<dbReference type="InterPro" id="IPR050810">
    <property type="entry name" value="Bact_Secretion_Sys_Channel"/>
</dbReference>
<evidence type="ECO:0000259" key="5">
    <source>
        <dbReference type="Pfam" id="PF00263"/>
    </source>
</evidence>
<gene>
    <name evidence="7" type="ORF">HF209_30425</name>
</gene>
<dbReference type="PANTHER" id="PTHR30332:SF24">
    <property type="entry name" value="SECRETIN GSPD-RELATED"/>
    <property type="match status" value="1"/>
</dbReference>
<evidence type="ECO:0000313" key="7">
    <source>
        <dbReference type="EMBL" id="MBC2385273.1"/>
    </source>
</evidence>
<accession>A0ABR6TIA3</accession>
<proteinExistence type="predicted"/>
<dbReference type="PANTHER" id="PTHR30332">
    <property type="entry name" value="PROBABLE GENERAL SECRETION PATHWAY PROTEIN D"/>
    <property type="match status" value="1"/>
</dbReference>
<name>A0ABR6TIA3_9PSED</name>
<dbReference type="Proteomes" id="UP000534677">
    <property type="component" value="Unassembled WGS sequence"/>
</dbReference>
<keyword evidence="3" id="KW-0472">Membrane</keyword>
<feature type="domain" description="Type II/III secretion system secretin-like" evidence="5">
    <location>
        <begin position="374"/>
        <end position="541"/>
    </location>
</feature>
<dbReference type="EMBL" id="JAAXCZ010000026">
    <property type="protein sequence ID" value="MBC2385273.1"/>
    <property type="molecule type" value="Genomic_DNA"/>
</dbReference>
<dbReference type="InterPro" id="IPR013359">
    <property type="entry name" value="Pilus_4B_PilN"/>
</dbReference>
<dbReference type="Pfam" id="PF07655">
    <property type="entry name" value="Secretin_N_2"/>
    <property type="match status" value="1"/>
</dbReference>
<comment type="subcellular location">
    <subcellularLocation>
        <location evidence="1">Membrane</location>
    </subcellularLocation>
</comment>
<evidence type="ECO:0000256" key="1">
    <source>
        <dbReference type="ARBA" id="ARBA00004370"/>
    </source>
</evidence>
<evidence type="ECO:0000256" key="2">
    <source>
        <dbReference type="ARBA" id="ARBA00022729"/>
    </source>
</evidence>
<keyword evidence="2" id="KW-0732">Signal</keyword>
<dbReference type="InterPro" id="IPR011514">
    <property type="entry name" value="Secretin_N_2"/>
</dbReference>
<dbReference type="InterPro" id="IPR004846">
    <property type="entry name" value="T2SS/T3SS_dom"/>
</dbReference>
<evidence type="ECO:0000313" key="8">
    <source>
        <dbReference type="Proteomes" id="UP000534677"/>
    </source>
</evidence>
<feature type="region of interest" description="Disordered" evidence="4">
    <location>
        <begin position="213"/>
        <end position="240"/>
    </location>
</feature>
<dbReference type="Pfam" id="PF00263">
    <property type="entry name" value="Secretin"/>
    <property type="match status" value="1"/>
</dbReference>
<evidence type="ECO:0000256" key="4">
    <source>
        <dbReference type="SAM" id="MobiDB-lite"/>
    </source>
</evidence>
<evidence type="ECO:0000256" key="3">
    <source>
        <dbReference type="ARBA" id="ARBA00023136"/>
    </source>
</evidence>
<evidence type="ECO:0000259" key="6">
    <source>
        <dbReference type="Pfam" id="PF07655"/>
    </source>
</evidence>
<feature type="domain" description="Secretin N-terminal" evidence="6">
    <location>
        <begin position="190"/>
        <end position="272"/>
    </location>
</feature>
<feature type="compositionally biased region" description="Low complexity" evidence="4">
    <location>
        <begin position="227"/>
        <end position="240"/>
    </location>
</feature>
<dbReference type="NCBIfam" id="TIGR02520">
    <property type="entry name" value="pilus_B_mal_scr"/>
    <property type="match status" value="1"/>
</dbReference>
<protein>
    <submittedName>
        <fullName evidence="7">PilN family type IVB pilus formation outer membrane protein</fullName>
    </submittedName>
</protein>